<evidence type="ECO:0000256" key="8">
    <source>
        <dbReference type="ARBA" id="ARBA00022984"/>
    </source>
</evidence>
<evidence type="ECO:0000256" key="5">
    <source>
        <dbReference type="ARBA" id="ARBA00022741"/>
    </source>
</evidence>
<sequence length="75" mass="8396">LERSLYEDTLKICQIIGCRHYARADFRLNDKGEHYLLEINTLPGMTSTSLLPKAAKAAGLEFAQLIDTIIKLASM</sequence>
<feature type="domain" description="ATP-grasp" evidence="9">
    <location>
        <begin position="1"/>
        <end position="71"/>
    </location>
</feature>
<dbReference type="AlphaFoldDB" id="A0A383EVT1"/>
<dbReference type="GO" id="GO:0005524">
    <property type="term" value="F:ATP binding"/>
    <property type="evidence" value="ECO:0007669"/>
    <property type="project" value="UniProtKB-KW"/>
</dbReference>
<comment type="subcellular location">
    <subcellularLocation>
        <location evidence="1">Cytoplasm</location>
    </subcellularLocation>
</comment>
<dbReference type="Pfam" id="PF07478">
    <property type="entry name" value="Dala_Dala_lig_C"/>
    <property type="match status" value="1"/>
</dbReference>
<dbReference type="Gene3D" id="3.30.470.20">
    <property type="entry name" value="ATP-grasp fold, B domain"/>
    <property type="match status" value="1"/>
</dbReference>
<accession>A0A383EVT1</accession>
<evidence type="ECO:0000256" key="7">
    <source>
        <dbReference type="ARBA" id="ARBA00022960"/>
    </source>
</evidence>
<keyword evidence="7" id="KW-0133">Cell shape</keyword>
<protein>
    <recommendedName>
        <fullName evidence="9">ATP-grasp domain-containing protein</fullName>
    </recommendedName>
</protein>
<dbReference type="PANTHER" id="PTHR23132:SF23">
    <property type="entry name" value="D-ALANINE--D-ALANINE LIGASE B"/>
    <property type="match status" value="1"/>
</dbReference>
<keyword evidence="4" id="KW-0436">Ligase</keyword>
<dbReference type="PROSITE" id="PS50975">
    <property type="entry name" value="ATP_GRASP"/>
    <property type="match status" value="1"/>
</dbReference>
<dbReference type="GO" id="GO:0008360">
    <property type="term" value="P:regulation of cell shape"/>
    <property type="evidence" value="ECO:0007669"/>
    <property type="project" value="UniProtKB-KW"/>
</dbReference>
<organism evidence="10">
    <name type="scientific">marine metagenome</name>
    <dbReference type="NCBI Taxonomy" id="408172"/>
    <lineage>
        <taxon>unclassified sequences</taxon>
        <taxon>metagenomes</taxon>
        <taxon>ecological metagenomes</taxon>
    </lineage>
</organism>
<proteinExistence type="inferred from homology"/>
<keyword evidence="5" id="KW-0547">Nucleotide-binding</keyword>
<dbReference type="GO" id="GO:0046872">
    <property type="term" value="F:metal ion binding"/>
    <property type="evidence" value="ECO:0007669"/>
    <property type="project" value="InterPro"/>
</dbReference>
<dbReference type="SUPFAM" id="SSF56059">
    <property type="entry name" value="Glutathione synthetase ATP-binding domain-like"/>
    <property type="match status" value="1"/>
</dbReference>
<gene>
    <name evidence="10" type="ORF">METZ01_LOCUS513052</name>
</gene>
<reference evidence="10" key="1">
    <citation type="submission" date="2018-05" db="EMBL/GenBank/DDBJ databases">
        <authorList>
            <person name="Lanie J.A."/>
            <person name="Ng W.-L."/>
            <person name="Kazmierczak K.M."/>
            <person name="Andrzejewski T.M."/>
            <person name="Davidsen T.M."/>
            <person name="Wayne K.J."/>
            <person name="Tettelin H."/>
            <person name="Glass J.I."/>
            <person name="Rusch D."/>
            <person name="Podicherti R."/>
            <person name="Tsui H.-C.T."/>
            <person name="Winkler M.E."/>
        </authorList>
    </citation>
    <scope>NUCLEOTIDE SEQUENCE</scope>
</reference>
<feature type="non-terminal residue" evidence="10">
    <location>
        <position position="1"/>
    </location>
</feature>
<dbReference type="EMBL" id="UINC01228754">
    <property type="protein sequence ID" value="SVE60198.1"/>
    <property type="molecule type" value="Genomic_DNA"/>
</dbReference>
<dbReference type="GO" id="GO:0008716">
    <property type="term" value="F:D-alanine-D-alanine ligase activity"/>
    <property type="evidence" value="ECO:0007669"/>
    <property type="project" value="InterPro"/>
</dbReference>
<evidence type="ECO:0000256" key="6">
    <source>
        <dbReference type="ARBA" id="ARBA00022840"/>
    </source>
</evidence>
<evidence type="ECO:0000256" key="4">
    <source>
        <dbReference type="ARBA" id="ARBA00022598"/>
    </source>
</evidence>
<dbReference type="PROSITE" id="PS00844">
    <property type="entry name" value="DALA_DALA_LIGASE_2"/>
    <property type="match status" value="1"/>
</dbReference>
<dbReference type="GO" id="GO:0009252">
    <property type="term" value="P:peptidoglycan biosynthetic process"/>
    <property type="evidence" value="ECO:0007669"/>
    <property type="project" value="UniProtKB-KW"/>
</dbReference>
<keyword evidence="3" id="KW-0963">Cytoplasm</keyword>
<dbReference type="InterPro" id="IPR011095">
    <property type="entry name" value="Dala_Dala_lig_C"/>
</dbReference>
<dbReference type="InterPro" id="IPR000291">
    <property type="entry name" value="D-Ala_lig_Van_CS"/>
</dbReference>
<dbReference type="GO" id="GO:0005737">
    <property type="term" value="C:cytoplasm"/>
    <property type="evidence" value="ECO:0007669"/>
    <property type="project" value="UniProtKB-SubCell"/>
</dbReference>
<evidence type="ECO:0000256" key="1">
    <source>
        <dbReference type="ARBA" id="ARBA00004496"/>
    </source>
</evidence>
<evidence type="ECO:0000256" key="2">
    <source>
        <dbReference type="ARBA" id="ARBA00010871"/>
    </source>
</evidence>
<comment type="similarity">
    <text evidence="2">Belongs to the D-alanine--D-alanine ligase family.</text>
</comment>
<keyword evidence="8" id="KW-0573">Peptidoglycan synthesis</keyword>
<dbReference type="PANTHER" id="PTHR23132">
    <property type="entry name" value="D-ALANINE--D-ALANINE LIGASE"/>
    <property type="match status" value="1"/>
</dbReference>
<evidence type="ECO:0000256" key="3">
    <source>
        <dbReference type="ARBA" id="ARBA00022490"/>
    </source>
</evidence>
<name>A0A383EVT1_9ZZZZ</name>
<evidence type="ECO:0000313" key="10">
    <source>
        <dbReference type="EMBL" id="SVE60198.1"/>
    </source>
</evidence>
<dbReference type="InterPro" id="IPR011761">
    <property type="entry name" value="ATP-grasp"/>
</dbReference>
<evidence type="ECO:0000259" key="9">
    <source>
        <dbReference type="PROSITE" id="PS50975"/>
    </source>
</evidence>
<keyword evidence="6" id="KW-0067">ATP-binding</keyword>